<dbReference type="KEGG" id="paa:Paes_1137"/>
<evidence type="ECO:0000256" key="1">
    <source>
        <dbReference type="ARBA" id="ARBA00004370"/>
    </source>
</evidence>
<evidence type="ECO:0000313" key="7">
    <source>
        <dbReference type="EMBL" id="ACF46166.1"/>
    </source>
</evidence>
<dbReference type="InterPro" id="IPR045275">
    <property type="entry name" value="MscS_archaea/bacteria_type"/>
</dbReference>
<gene>
    <name evidence="7" type="ordered locus">Paes_1137</name>
</gene>
<keyword evidence="4 5" id="KW-0472">Membrane</keyword>
<name>B4S7X9_PROA2</name>
<organism evidence="7 8">
    <name type="scientific">Prosthecochloris aestuarii (strain DSM 271 / SK 413)</name>
    <dbReference type="NCBI Taxonomy" id="290512"/>
    <lineage>
        <taxon>Bacteria</taxon>
        <taxon>Pseudomonadati</taxon>
        <taxon>Chlorobiota</taxon>
        <taxon>Chlorobiia</taxon>
        <taxon>Chlorobiales</taxon>
        <taxon>Chlorobiaceae</taxon>
        <taxon>Prosthecochloris</taxon>
    </lineage>
</organism>
<dbReference type="PANTHER" id="PTHR30221">
    <property type="entry name" value="SMALL-CONDUCTANCE MECHANOSENSITIVE CHANNEL"/>
    <property type="match status" value="1"/>
</dbReference>
<dbReference type="InterPro" id="IPR023408">
    <property type="entry name" value="MscS_beta-dom_sf"/>
</dbReference>
<keyword evidence="2 5" id="KW-0812">Transmembrane</keyword>
<evidence type="ECO:0000256" key="5">
    <source>
        <dbReference type="SAM" id="Phobius"/>
    </source>
</evidence>
<evidence type="ECO:0000259" key="6">
    <source>
        <dbReference type="Pfam" id="PF00924"/>
    </source>
</evidence>
<dbReference type="Gene3D" id="2.30.30.60">
    <property type="match status" value="1"/>
</dbReference>
<dbReference type="RefSeq" id="WP_012505701.1">
    <property type="nucleotide sequence ID" value="NC_011059.1"/>
</dbReference>
<dbReference type="AlphaFoldDB" id="B4S7X9"/>
<keyword evidence="3 5" id="KW-1133">Transmembrane helix</keyword>
<evidence type="ECO:0000256" key="3">
    <source>
        <dbReference type="ARBA" id="ARBA00022989"/>
    </source>
</evidence>
<dbReference type="STRING" id="290512.Paes_1137"/>
<keyword evidence="8" id="KW-1185">Reference proteome</keyword>
<evidence type="ECO:0000256" key="2">
    <source>
        <dbReference type="ARBA" id="ARBA00022692"/>
    </source>
</evidence>
<dbReference type="EMBL" id="CP001108">
    <property type="protein sequence ID" value="ACF46166.1"/>
    <property type="molecule type" value="Genomic_DNA"/>
</dbReference>
<dbReference type="Pfam" id="PF00924">
    <property type="entry name" value="MS_channel_2nd"/>
    <property type="match status" value="1"/>
</dbReference>
<feature type="transmembrane region" description="Helical" evidence="5">
    <location>
        <begin position="18"/>
        <end position="41"/>
    </location>
</feature>
<evidence type="ECO:0000256" key="4">
    <source>
        <dbReference type="ARBA" id="ARBA00023136"/>
    </source>
</evidence>
<proteinExistence type="predicted"/>
<feature type="domain" description="Mechanosensitive ion channel MscS" evidence="6">
    <location>
        <begin position="103"/>
        <end position="168"/>
    </location>
</feature>
<dbReference type="Proteomes" id="UP000002725">
    <property type="component" value="Chromosome"/>
</dbReference>
<dbReference type="HOGENOM" id="CLU_062814_1_0_10"/>
<feature type="transmembrane region" description="Helical" evidence="5">
    <location>
        <begin position="53"/>
        <end position="74"/>
    </location>
</feature>
<dbReference type="InterPro" id="IPR006685">
    <property type="entry name" value="MscS_channel_2nd"/>
</dbReference>
<accession>B4S7X9</accession>
<dbReference type="SUPFAM" id="SSF50182">
    <property type="entry name" value="Sm-like ribonucleoproteins"/>
    <property type="match status" value="1"/>
</dbReference>
<dbReference type="eggNOG" id="COG0668">
    <property type="taxonomic scope" value="Bacteria"/>
</dbReference>
<dbReference type="Gene3D" id="1.10.287.1260">
    <property type="match status" value="1"/>
</dbReference>
<reference evidence="7" key="1">
    <citation type="submission" date="2008-06" db="EMBL/GenBank/DDBJ databases">
        <title>Complete sequence of chromosome of Prosthecochloris aestuarii DSM 271.</title>
        <authorList>
            <consortium name="US DOE Joint Genome Institute"/>
            <person name="Lucas S."/>
            <person name="Copeland A."/>
            <person name="Lapidus A."/>
            <person name="Glavina del Rio T."/>
            <person name="Dalin E."/>
            <person name="Tice H."/>
            <person name="Bruce D."/>
            <person name="Goodwin L."/>
            <person name="Pitluck S."/>
            <person name="Schmutz J."/>
            <person name="Larimer F."/>
            <person name="Land M."/>
            <person name="Hauser L."/>
            <person name="Kyrpides N."/>
            <person name="Anderson I."/>
            <person name="Liu Z."/>
            <person name="Li T."/>
            <person name="Zhao F."/>
            <person name="Overmann J."/>
            <person name="Bryant D.A."/>
            <person name="Richardson P."/>
        </authorList>
    </citation>
    <scope>NUCLEOTIDE SEQUENCE [LARGE SCALE GENOMIC DNA]</scope>
    <source>
        <strain evidence="7">DSM 271</strain>
    </source>
</reference>
<sequence>MNVSDNLVDLFRNFSIDILLQIVLIGSVSWLLITLFSKWVPILANTISGRFRFRLLALVPIFRLGVFIAALLLILNRVIEPQIENIIALISLLGLGLGFAFKDYVSSLIAGVVTLYETPYRPGDWIEVEGAYGEVRAINLRSVEIVTPDSTVVIIPHLKIWNQLLFNANDGRRQLLCVADFYLHPDHNGREVQNILYDVASTSAYLQADQPIRVVVHEQLWGTHYRLKAYPIDPRQQFEFITDLTIRSKEILAEKGIRFASAPAISQENNLSSKTA</sequence>
<protein>
    <submittedName>
        <fullName evidence="7">MscS Mechanosensitive ion channel</fullName>
    </submittedName>
</protein>
<feature type="transmembrane region" description="Helical" evidence="5">
    <location>
        <begin position="86"/>
        <end position="105"/>
    </location>
</feature>
<evidence type="ECO:0000313" key="8">
    <source>
        <dbReference type="Proteomes" id="UP000002725"/>
    </source>
</evidence>
<dbReference type="GO" id="GO:0016020">
    <property type="term" value="C:membrane"/>
    <property type="evidence" value="ECO:0007669"/>
    <property type="project" value="UniProtKB-SubCell"/>
</dbReference>
<comment type="subcellular location">
    <subcellularLocation>
        <location evidence="1">Membrane</location>
    </subcellularLocation>
</comment>
<dbReference type="PANTHER" id="PTHR30221:SF1">
    <property type="entry name" value="SMALL-CONDUCTANCE MECHANOSENSITIVE CHANNEL"/>
    <property type="match status" value="1"/>
</dbReference>
<dbReference type="GO" id="GO:0008381">
    <property type="term" value="F:mechanosensitive monoatomic ion channel activity"/>
    <property type="evidence" value="ECO:0007669"/>
    <property type="project" value="InterPro"/>
</dbReference>
<dbReference type="InterPro" id="IPR010920">
    <property type="entry name" value="LSM_dom_sf"/>
</dbReference>